<feature type="transmembrane region" description="Helical" evidence="9">
    <location>
        <begin position="90"/>
        <end position="111"/>
    </location>
</feature>
<dbReference type="PANTHER" id="PTHR35011:SF11">
    <property type="entry name" value="TRAP TRANSPORTER SMALL PERMEASE PROTEIN"/>
    <property type="match status" value="1"/>
</dbReference>
<comment type="caution">
    <text evidence="11">The sequence shown here is derived from an EMBL/GenBank/DDBJ whole genome shotgun (WGS) entry which is preliminary data.</text>
</comment>
<dbReference type="EMBL" id="JBHTGQ010000001">
    <property type="protein sequence ID" value="MFC7748334.1"/>
    <property type="molecule type" value="Genomic_DNA"/>
</dbReference>
<feature type="transmembrane region" description="Helical" evidence="9">
    <location>
        <begin position="15"/>
        <end position="36"/>
    </location>
</feature>
<keyword evidence="7 9" id="KW-0472">Membrane</keyword>
<protein>
    <submittedName>
        <fullName evidence="11">TRAP transporter small permease</fullName>
    </submittedName>
</protein>
<dbReference type="Proteomes" id="UP001596528">
    <property type="component" value="Unassembled WGS sequence"/>
</dbReference>
<sequence length="167" mass="19144">MTSFVKKAALLIDTWIERFVLTALASMTIIVTLQVFTRKLFNFVFFWSEEVTILLLVWFSFLGIAIGFREQLHMAMDALTNKFPPAVNRILDKVIHAVTFLFGVYLIVYGWDFTKIMHESILPATGLPNSLTYVVMPITGVLTCFYAAIQFFGMETRRHKGMMEVAE</sequence>
<proteinExistence type="inferred from homology"/>
<evidence type="ECO:0000256" key="8">
    <source>
        <dbReference type="ARBA" id="ARBA00038436"/>
    </source>
</evidence>
<evidence type="ECO:0000313" key="11">
    <source>
        <dbReference type="EMBL" id="MFC7748334.1"/>
    </source>
</evidence>
<keyword evidence="3" id="KW-1003">Cell membrane</keyword>
<evidence type="ECO:0000313" key="12">
    <source>
        <dbReference type="Proteomes" id="UP001596528"/>
    </source>
</evidence>
<name>A0ABW2UWU2_9BACL</name>
<feature type="domain" description="Tripartite ATP-independent periplasmic transporters DctQ component" evidence="10">
    <location>
        <begin position="27"/>
        <end position="153"/>
    </location>
</feature>
<keyword evidence="4" id="KW-0997">Cell inner membrane</keyword>
<evidence type="ECO:0000256" key="2">
    <source>
        <dbReference type="ARBA" id="ARBA00022448"/>
    </source>
</evidence>
<dbReference type="InterPro" id="IPR007387">
    <property type="entry name" value="TRAP_DctQ"/>
</dbReference>
<evidence type="ECO:0000259" key="10">
    <source>
        <dbReference type="Pfam" id="PF04290"/>
    </source>
</evidence>
<gene>
    <name evidence="11" type="ORF">ACFQWB_00045</name>
</gene>
<comment type="similarity">
    <text evidence="8">Belongs to the TRAP transporter small permease family.</text>
</comment>
<dbReference type="RefSeq" id="WP_246068133.1">
    <property type="nucleotide sequence ID" value="NZ_JBHTGQ010000001.1"/>
</dbReference>
<keyword evidence="2" id="KW-0813">Transport</keyword>
<accession>A0ABW2UWU2</accession>
<evidence type="ECO:0000256" key="9">
    <source>
        <dbReference type="SAM" id="Phobius"/>
    </source>
</evidence>
<feature type="transmembrane region" description="Helical" evidence="9">
    <location>
        <begin position="131"/>
        <end position="153"/>
    </location>
</feature>
<evidence type="ECO:0000256" key="5">
    <source>
        <dbReference type="ARBA" id="ARBA00022692"/>
    </source>
</evidence>
<evidence type="ECO:0000256" key="1">
    <source>
        <dbReference type="ARBA" id="ARBA00004429"/>
    </source>
</evidence>
<dbReference type="InterPro" id="IPR055348">
    <property type="entry name" value="DctQ"/>
</dbReference>
<organism evidence="11 12">
    <name type="scientific">Paenibacillus thermoaerophilus</name>
    <dbReference type="NCBI Taxonomy" id="1215385"/>
    <lineage>
        <taxon>Bacteria</taxon>
        <taxon>Bacillati</taxon>
        <taxon>Bacillota</taxon>
        <taxon>Bacilli</taxon>
        <taxon>Bacillales</taxon>
        <taxon>Paenibacillaceae</taxon>
        <taxon>Paenibacillus</taxon>
    </lineage>
</organism>
<evidence type="ECO:0000256" key="4">
    <source>
        <dbReference type="ARBA" id="ARBA00022519"/>
    </source>
</evidence>
<evidence type="ECO:0000256" key="3">
    <source>
        <dbReference type="ARBA" id="ARBA00022475"/>
    </source>
</evidence>
<evidence type="ECO:0000256" key="7">
    <source>
        <dbReference type="ARBA" id="ARBA00023136"/>
    </source>
</evidence>
<feature type="transmembrane region" description="Helical" evidence="9">
    <location>
        <begin position="51"/>
        <end position="69"/>
    </location>
</feature>
<keyword evidence="6 9" id="KW-1133">Transmembrane helix</keyword>
<dbReference type="PANTHER" id="PTHR35011">
    <property type="entry name" value="2,3-DIKETO-L-GULONATE TRAP TRANSPORTER SMALL PERMEASE PROTEIN YIAM"/>
    <property type="match status" value="1"/>
</dbReference>
<evidence type="ECO:0000256" key="6">
    <source>
        <dbReference type="ARBA" id="ARBA00022989"/>
    </source>
</evidence>
<dbReference type="Pfam" id="PF04290">
    <property type="entry name" value="DctQ"/>
    <property type="match status" value="1"/>
</dbReference>
<keyword evidence="5 9" id="KW-0812">Transmembrane</keyword>
<keyword evidence="12" id="KW-1185">Reference proteome</keyword>
<comment type="subcellular location">
    <subcellularLocation>
        <location evidence="1">Cell inner membrane</location>
        <topology evidence="1">Multi-pass membrane protein</topology>
    </subcellularLocation>
</comment>
<reference evidence="12" key="1">
    <citation type="journal article" date="2019" name="Int. J. Syst. Evol. Microbiol.">
        <title>The Global Catalogue of Microorganisms (GCM) 10K type strain sequencing project: providing services to taxonomists for standard genome sequencing and annotation.</title>
        <authorList>
            <consortium name="The Broad Institute Genomics Platform"/>
            <consortium name="The Broad Institute Genome Sequencing Center for Infectious Disease"/>
            <person name="Wu L."/>
            <person name="Ma J."/>
        </authorList>
    </citation>
    <scope>NUCLEOTIDE SEQUENCE [LARGE SCALE GENOMIC DNA]</scope>
    <source>
        <strain evidence="12">JCM 18657</strain>
    </source>
</reference>